<evidence type="ECO:0000313" key="1">
    <source>
        <dbReference type="EMBL" id="KAF9460182.1"/>
    </source>
</evidence>
<comment type="caution">
    <text evidence="1">The sequence shown here is derived from an EMBL/GenBank/DDBJ whole genome shotgun (WGS) entry which is preliminary data.</text>
</comment>
<protein>
    <submittedName>
        <fullName evidence="1">Uncharacterized protein</fullName>
    </submittedName>
</protein>
<name>A0A9P5Y0V1_9AGAR</name>
<evidence type="ECO:0000313" key="2">
    <source>
        <dbReference type="Proteomes" id="UP000807353"/>
    </source>
</evidence>
<dbReference type="EMBL" id="MU150303">
    <property type="protein sequence ID" value="KAF9460182.1"/>
    <property type="molecule type" value="Genomic_DNA"/>
</dbReference>
<accession>A0A9P5Y0V1</accession>
<keyword evidence="2" id="KW-1185">Reference proteome</keyword>
<reference evidence="1" key="1">
    <citation type="submission" date="2020-11" db="EMBL/GenBank/DDBJ databases">
        <authorList>
            <consortium name="DOE Joint Genome Institute"/>
            <person name="Ahrendt S."/>
            <person name="Riley R."/>
            <person name="Andreopoulos W."/>
            <person name="Labutti K."/>
            <person name="Pangilinan J."/>
            <person name="Ruiz-Duenas F.J."/>
            <person name="Barrasa J.M."/>
            <person name="Sanchez-Garcia M."/>
            <person name="Camarero S."/>
            <person name="Miyauchi S."/>
            <person name="Serrano A."/>
            <person name="Linde D."/>
            <person name="Babiker R."/>
            <person name="Drula E."/>
            <person name="Ayuso-Fernandez I."/>
            <person name="Pacheco R."/>
            <person name="Padilla G."/>
            <person name="Ferreira P."/>
            <person name="Barriuso J."/>
            <person name="Kellner H."/>
            <person name="Castanera R."/>
            <person name="Alfaro M."/>
            <person name="Ramirez L."/>
            <person name="Pisabarro A.G."/>
            <person name="Kuo A."/>
            <person name="Tritt A."/>
            <person name="Lipzen A."/>
            <person name="He G."/>
            <person name="Yan M."/>
            <person name="Ng V."/>
            <person name="Cullen D."/>
            <person name="Martin F."/>
            <person name="Rosso M.-N."/>
            <person name="Henrissat B."/>
            <person name="Hibbett D."/>
            <person name="Martinez A.T."/>
            <person name="Grigoriev I.V."/>
        </authorList>
    </citation>
    <scope>NUCLEOTIDE SEQUENCE</scope>
    <source>
        <strain evidence="1">CBS 247.69</strain>
    </source>
</reference>
<sequence length="231" mass="25997">MVDVLSECAALEVFIIHGNLVPRWVQAPTGLPLPKLRSIQLYGSAQTTTAFLQDLSTPNLSELSVVPYHHLDWMIFHARTGHLPFHTLKALTLSPYLSNDTSFETMRRTFNDASCCFPQIEELTLVGERSSSMLQALAETKDTKAWPGLMKLTLPKIFDRDGENALCRFVILRKAAGMPLPSILLDQESLKWMTRLDWLNTHVNVLGFDKAAVDFGGFIFPEIEDSDIDVY</sequence>
<gene>
    <name evidence="1" type="ORF">BDZ94DRAFT_1266593</name>
</gene>
<dbReference type="AlphaFoldDB" id="A0A9P5Y0V1"/>
<organism evidence="1 2">
    <name type="scientific">Collybia nuda</name>
    <dbReference type="NCBI Taxonomy" id="64659"/>
    <lineage>
        <taxon>Eukaryota</taxon>
        <taxon>Fungi</taxon>
        <taxon>Dikarya</taxon>
        <taxon>Basidiomycota</taxon>
        <taxon>Agaricomycotina</taxon>
        <taxon>Agaricomycetes</taxon>
        <taxon>Agaricomycetidae</taxon>
        <taxon>Agaricales</taxon>
        <taxon>Tricholomatineae</taxon>
        <taxon>Clitocybaceae</taxon>
        <taxon>Collybia</taxon>
    </lineage>
</organism>
<proteinExistence type="predicted"/>
<dbReference type="Proteomes" id="UP000807353">
    <property type="component" value="Unassembled WGS sequence"/>
</dbReference>